<dbReference type="AlphaFoldDB" id="A0A9P5WYV8"/>
<dbReference type="EMBL" id="MU151824">
    <property type="protein sequence ID" value="KAF9441663.1"/>
    <property type="molecule type" value="Genomic_DNA"/>
</dbReference>
<accession>A0A9P5WYV8</accession>
<feature type="compositionally biased region" description="Polar residues" evidence="1">
    <location>
        <begin position="1"/>
        <end position="13"/>
    </location>
</feature>
<name>A0A9P5WYV8_9AGAR</name>
<feature type="region of interest" description="Disordered" evidence="1">
    <location>
        <begin position="1"/>
        <end position="57"/>
    </location>
</feature>
<sequence length="120" mass="13558">MSSSLWNNLSTGQARHRSNSGGQGEELSPSHSSKRRKTGHVLDSKETEPSQWQSSSSDLRRLLFNQATAATTNPYPTPTPFIDLLPDSLADRLRRFIRPKDSSGQRIQAQSLRNVYYREL</sequence>
<dbReference type="Proteomes" id="UP000807342">
    <property type="component" value="Unassembled WGS sequence"/>
</dbReference>
<keyword evidence="3" id="KW-1185">Reference proteome</keyword>
<comment type="caution">
    <text evidence="2">The sequence shown here is derived from an EMBL/GenBank/DDBJ whole genome shotgun (WGS) entry which is preliminary data.</text>
</comment>
<evidence type="ECO:0000256" key="1">
    <source>
        <dbReference type="SAM" id="MobiDB-lite"/>
    </source>
</evidence>
<reference evidence="2" key="1">
    <citation type="submission" date="2020-11" db="EMBL/GenBank/DDBJ databases">
        <authorList>
            <consortium name="DOE Joint Genome Institute"/>
            <person name="Ahrendt S."/>
            <person name="Riley R."/>
            <person name="Andreopoulos W."/>
            <person name="Labutti K."/>
            <person name="Pangilinan J."/>
            <person name="Ruiz-Duenas F.J."/>
            <person name="Barrasa J.M."/>
            <person name="Sanchez-Garcia M."/>
            <person name="Camarero S."/>
            <person name="Miyauchi S."/>
            <person name="Serrano A."/>
            <person name="Linde D."/>
            <person name="Babiker R."/>
            <person name="Drula E."/>
            <person name="Ayuso-Fernandez I."/>
            <person name="Pacheco R."/>
            <person name="Padilla G."/>
            <person name="Ferreira P."/>
            <person name="Barriuso J."/>
            <person name="Kellner H."/>
            <person name="Castanera R."/>
            <person name="Alfaro M."/>
            <person name="Ramirez L."/>
            <person name="Pisabarro A.G."/>
            <person name="Kuo A."/>
            <person name="Tritt A."/>
            <person name="Lipzen A."/>
            <person name="He G."/>
            <person name="Yan M."/>
            <person name="Ng V."/>
            <person name="Cullen D."/>
            <person name="Martin F."/>
            <person name="Rosso M.-N."/>
            <person name="Henrissat B."/>
            <person name="Hibbett D."/>
            <person name="Martinez A.T."/>
            <person name="Grigoriev I.V."/>
        </authorList>
    </citation>
    <scope>NUCLEOTIDE SEQUENCE</scope>
    <source>
        <strain evidence="2">MF-IS2</strain>
    </source>
</reference>
<proteinExistence type="predicted"/>
<protein>
    <submittedName>
        <fullName evidence="2">Uncharacterized protein</fullName>
    </submittedName>
</protein>
<evidence type="ECO:0000313" key="2">
    <source>
        <dbReference type="EMBL" id="KAF9441663.1"/>
    </source>
</evidence>
<evidence type="ECO:0000313" key="3">
    <source>
        <dbReference type="Proteomes" id="UP000807342"/>
    </source>
</evidence>
<gene>
    <name evidence="2" type="ORF">P691DRAFT_812259</name>
</gene>
<organism evidence="2 3">
    <name type="scientific">Macrolepiota fuliginosa MF-IS2</name>
    <dbReference type="NCBI Taxonomy" id="1400762"/>
    <lineage>
        <taxon>Eukaryota</taxon>
        <taxon>Fungi</taxon>
        <taxon>Dikarya</taxon>
        <taxon>Basidiomycota</taxon>
        <taxon>Agaricomycotina</taxon>
        <taxon>Agaricomycetes</taxon>
        <taxon>Agaricomycetidae</taxon>
        <taxon>Agaricales</taxon>
        <taxon>Agaricineae</taxon>
        <taxon>Agaricaceae</taxon>
        <taxon>Macrolepiota</taxon>
    </lineage>
</organism>